<proteinExistence type="predicted"/>
<evidence type="ECO:0000313" key="3">
    <source>
        <dbReference type="Proteomes" id="UP001144805"/>
    </source>
</evidence>
<dbReference type="AlphaFoldDB" id="A0A9X3E0X0"/>
<dbReference type="Proteomes" id="UP001144805">
    <property type="component" value="Unassembled WGS sequence"/>
</dbReference>
<protein>
    <submittedName>
        <fullName evidence="2">DUF58 domain-containing protein</fullName>
    </submittedName>
</protein>
<dbReference type="RefSeq" id="WP_266338257.1">
    <property type="nucleotide sequence ID" value="NZ_JAPKNK010000003.1"/>
</dbReference>
<name>A0A9X3E0X0_9HYPH</name>
<dbReference type="PANTHER" id="PTHR33608:SF12">
    <property type="entry name" value="DUF58 DOMAIN-CONTAINING PROTEIN"/>
    <property type="match status" value="1"/>
</dbReference>
<evidence type="ECO:0000259" key="1">
    <source>
        <dbReference type="Pfam" id="PF01882"/>
    </source>
</evidence>
<dbReference type="InterPro" id="IPR002881">
    <property type="entry name" value="DUF58"/>
</dbReference>
<keyword evidence="3" id="KW-1185">Reference proteome</keyword>
<organism evidence="2 3">
    <name type="scientific">Kaistia nematophila</name>
    <dbReference type="NCBI Taxonomy" id="2994654"/>
    <lineage>
        <taxon>Bacteria</taxon>
        <taxon>Pseudomonadati</taxon>
        <taxon>Pseudomonadota</taxon>
        <taxon>Alphaproteobacteria</taxon>
        <taxon>Hyphomicrobiales</taxon>
        <taxon>Kaistiaceae</taxon>
        <taxon>Kaistia</taxon>
    </lineage>
</organism>
<evidence type="ECO:0000313" key="2">
    <source>
        <dbReference type="EMBL" id="MCX5569279.1"/>
    </source>
</evidence>
<reference evidence="2" key="1">
    <citation type="submission" date="2022-11" db="EMBL/GenBank/DDBJ databases">
        <title>Biodiversity and phylogenetic relationships of bacteria.</title>
        <authorList>
            <person name="Machado R.A.R."/>
            <person name="Bhat A."/>
            <person name="Loulou A."/>
            <person name="Kallel S."/>
        </authorList>
    </citation>
    <scope>NUCLEOTIDE SEQUENCE</scope>
    <source>
        <strain evidence="2">K-TC2</strain>
    </source>
</reference>
<feature type="domain" description="DUF58" evidence="1">
    <location>
        <begin position="63"/>
        <end position="283"/>
    </location>
</feature>
<gene>
    <name evidence="2" type="ORF">OSH07_08745</name>
</gene>
<sequence>MASRTRTAEEPSGPARAYVTLDELLRLKTSAKGFSFLPRQPVHSLLTGRHASRLRGRGLDFEELRHYYEGDDTRTIDWAATARLGSPHVRVYTEERDRSVLLLVDQRLSMFFGSRLMMKSVAAAESAALSAWRVTSLGDRIGAIVFSEDRITEIQPEARDRGVLPILHEVARQNAALKATDSRAADPGLFNEALRRASRLVHHDCLVCVISDAYGADAETTKLVTRITAHNDVLAIFVSDPIEADLPPLGRVIVGEGDNQIEVDSAAVSLRHRFASGFSERRASLEGFSRQRTIPVLPIETGRDVSAQFRDLLGQRLAHSRDTSGARASS</sequence>
<accession>A0A9X3E0X0</accession>
<dbReference type="EMBL" id="JAPKNK010000003">
    <property type="protein sequence ID" value="MCX5569279.1"/>
    <property type="molecule type" value="Genomic_DNA"/>
</dbReference>
<dbReference type="PANTHER" id="PTHR33608">
    <property type="entry name" value="BLL2464 PROTEIN"/>
    <property type="match status" value="1"/>
</dbReference>
<dbReference type="Pfam" id="PF01882">
    <property type="entry name" value="DUF58"/>
    <property type="match status" value="1"/>
</dbReference>
<comment type="caution">
    <text evidence="2">The sequence shown here is derived from an EMBL/GenBank/DDBJ whole genome shotgun (WGS) entry which is preliminary data.</text>
</comment>